<proteinExistence type="predicted"/>
<dbReference type="CDD" id="cd02440">
    <property type="entry name" value="AdoMet_MTases"/>
    <property type="match status" value="1"/>
</dbReference>
<reference evidence="3 4" key="1">
    <citation type="submission" date="2015-11" db="EMBL/GenBank/DDBJ databases">
        <title>Exploring the genomic traits of fungus-feeding bacterial genus Collimonas.</title>
        <authorList>
            <person name="Song C."/>
            <person name="Schmidt R."/>
            <person name="de Jager V."/>
            <person name="Krzyzanowska D."/>
            <person name="Jongedijk E."/>
            <person name="Cankar K."/>
            <person name="Beekwilder J."/>
            <person name="van Veen A."/>
            <person name="de Boer W."/>
            <person name="van Veen J.A."/>
            <person name="Garbeva P."/>
        </authorList>
    </citation>
    <scope>NUCLEOTIDE SEQUENCE [LARGE SCALE GENOMIC DNA]</scope>
    <source>
        <strain evidence="3 4">Ter91</strain>
    </source>
</reference>
<dbReference type="Proteomes" id="UP000074561">
    <property type="component" value="Chromosome"/>
</dbReference>
<evidence type="ECO:0000256" key="1">
    <source>
        <dbReference type="SAM" id="MobiDB-lite"/>
    </source>
</evidence>
<organism evidence="3 4">
    <name type="scientific">Collimonas pratensis</name>
    <dbReference type="NCBI Taxonomy" id="279113"/>
    <lineage>
        <taxon>Bacteria</taxon>
        <taxon>Pseudomonadati</taxon>
        <taxon>Pseudomonadota</taxon>
        <taxon>Betaproteobacteria</taxon>
        <taxon>Burkholderiales</taxon>
        <taxon>Oxalobacteraceae</taxon>
        <taxon>Collimonas</taxon>
    </lineage>
</organism>
<dbReference type="EMBL" id="CP013234">
    <property type="protein sequence ID" value="AMP06298.1"/>
    <property type="molecule type" value="Genomic_DNA"/>
</dbReference>
<dbReference type="Gene3D" id="3.40.50.150">
    <property type="entry name" value="Vaccinia Virus protein VP39"/>
    <property type="match status" value="1"/>
</dbReference>
<sequence length="301" mass="32572">MMKFFSDWLRPPKAKAAEPENLQEDPPEALPAPVSPEGVVDSRVCGFIDNVQSGWFQSASGELLKGFPIAPADVVLDVGCGEGAATLFAARCGAHVIFSDTDAVQVAQLSAKVAKSPARGYQALVGDTQPLPLADGSVSRIVAMEMLEHVDDPAQVLAELVRVGQPGALYLLTVPDPVGEGLQKQLAPPSHFQKPNHIHVFEREAFARLVTDAGLEIEHRHASGFFWSMWMCLYRADEAGAGGAGEATRDNIKPPHSPLLNEWANTWYQLISLPEGAKIKQLLDSVMPKSQAIIARKPDRR</sequence>
<evidence type="ECO:0000313" key="3">
    <source>
        <dbReference type="EMBL" id="AMP06298.1"/>
    </source>
</evidence>
<dbReference type="KEGG" id="cpra:CPter91_3977"/>
<dbReference type="OrthoDB" id="8772893at2"/>
<dbReference type="InterPro" id="IPR029063">
    <property type="entry name" value="SAM-dependent_MTases_sf"/>
</dbReference>
<dbReference type="AlphaFoldDB" id="A0A127Q8C9"/>
<gene>
    <name evidence="3" type="ORF">CPter91_3977</name>
</gene>
<dbReference type="GO" id="GO:0008757">
    <property type="term" value="F:S-adenosylmethionine-dependent methyltransferase activity"/>
    <property type="evidence" value="ECO:0007669"/>
    <property type="project" value="InterPro"/>
</dbReference>
<accession>A0A127Q8C9</accession>
<name>A0A127Q8C9_9BURK</name>
<dbReference type="Pfam" id="PF08241">
    <property type="entry name" value="Methyltransf_11"/>
    <property type="match status" value="1"/>
</dbReference>
<dbReference type="InterPro" id="IPR013216">
    <property type="entry name" value="Methyltransf_11"/>
</dbReference>
<dbReference type="SUPFAM" id="SSF53335">
    <property type="entry name" value="S-adenosyl-L-methionine-dependent methyltransferases"/>
    <property type="match status" value="1"/>
</dbReference>
<dbReference type="STRING" id="279113.CPter91_3977"/>
<evidence type="ECO:0000259" key="2">
    <source>
        <dbReference type="Pfam" id="PF08241"/>
    </source>
</evidence>
<feature type="region of interest" description="Disordered" evidence="1">
    <location>
        <begin position="14"/>
        <end position="35"/>
    </location>
</feature>
<protein>
    <submittedName>
        <fullName evidence="3">Methyltransferase domain protein</fullName>
    </submittedName>
</protein>
<keyword evidence="3" id="KW-0808">Transferase</keyword>
<feature type="domain" description="Methyltransferase type 11" evidence="2">
    <location>
        <begin position="76"/>
        <end position="170"/>
    </location>
</feature>
<dbReference type="RefSeq" id="WP_082792984.1">
    <property type="nucleotide sequence ID" value="NZ_CP013234.1"/>
</dbReference>
<dbReference type="PATRIC" id="fig|279113.9.peg.3945"/>
<evidence type="ECO:0000313" key="4">
    <source>
        <dbReference type="Proteomes" id="UP000074561"/>
    </source>
</evidence>
<keyword evidence="3" id="KW-0489">Methyltransferase</keyword>
<dbReference type="PANTHER" id="PTHR43861">
    <property type="entry name" value="TRANS-ACONITATE 2-METHYLTRANSFERASE-RELATED"/>
    <property type="match status" value="1"/>
</dbReference>
<dbReference type="GO" id="GO:0032259">
    <property type="term" value="P:methylation"/>
    <property type="evidence" value="ECO:0007669"/>
    <property type="project" value="UniProtKB-KW"/>
</dbReference>